<sequence>MKSQFALQLINKILRLCRQYTECWCFSIKWVEDKFGVCRIYRGVWRSGRFIHKDGVSLFTSCPVGFEFDIEAKKCYSSEIYGPVSGRDVVELCHDILPGSLPIEPKDAAQMEHIMEVAAWGSFSPNSMPQERVAWDHSEDTSQPGIQLASHPVEVHACLEERSLSYDSEVLRSGPRTRSLRIDGQLIRFWPAKPRPAGDTDSANARQGDETKRGSSAPALGHIRAMAARPTLWHMDNGMVIGSSPV</sequence>
<comment type="caution">
    <text evidence="2">The sequence shown here is derived from an EMBL/GenBank/DDBJ whole genome shotgun (WGS) entry which is preliminary data.</text>
</comment>
<feature type="region of interest" description="Disordered" evidence="1">
    <location>
        <begin position="191"/>
        <end position="221"/>
    </location>
</feature>
<protein>
    <submittedName>
        <fullName evidence="2">Uncharacterized protein</fullName>
    </submittedName>
</protein>
<accession>A0AAD9MWE6</accession>
<organism evidence="2 3">
    <name type="scientific">Paralvinella palmiformis</name>
    <dbReference type="NCBI Taxonomy" id="53620"/>
    <lineage>
        <taxon>Eukaryota</taxon>
        <taxon>Metazoa</taxon>
        <taxon>Spiralia</taxon>
        <taxon>Lophotrochozoa</taxon>
        <taxon>Annelida</taxon>
        <taxon>Polychaeta</taxon>
        <taxon>Sedentaria</taxon>
        <taxon>Canalipalpata</taxon>
        <taxon>Terebellida</taxon>
        <taxon>Terebelliformia</taxon>
        <taxon>Alvinellidae</taxon>
        <taxon>Paralvinella</taxon>
    </lineage>
</organism>
<proteinExistence type="predicted"/>
<evidence type="ECO:0000313" key="3">
    <source>
        <dbReference type="Proteomes" id="UP001208570"/>
    </source>
</evidence>
<evidence type="ECO:0000256" key="1">
    <source>
        <dbReference type="SAM" id="MobiDB-lite"/>
    </source>
</evidence>
<dbReference type="EMBL" id="JAODUP010000526">
    <property type="protein sequence ID" value="KAK2147955.1"/>
    <property type="molecule type" value="Genomic_DNA"/>
</dbReference>
<dbReference type="AlphaFoldDB" id="A0AAD9MWE6"/>
<reference evidence="2" key="1">
    <citation type="journal article" date="2023" name="Mol. Biol. Evol.">
        <title>Third-Generation Sequencing Reveals the Adaptive Role of the Epigenome in Three Deep-Sea Polychaetes.</title>
        <authorList>
            <person name="Perez M."/>
            <person name="Aroh O."/>
            <person name="Sun Y."/>
            <person name="Lan Y."/>
            <person name="Juniper S.K."/>
            <person name="Young C.R."/>
            <person name="Angers B."/>
            <person name="Qian P.Y."/>
        </authorList>
    </citation>
    <scope>NUCLEOTIDE SEQUENCE</scope>
    <source>
        <strain evidence="2">P08H-3</strain>
    </source>
</reference>
<keyword evidence="3" id="KW-1185">Reference proteome</keyword>
<gene>
    <name evidence="2" type="ORF">LSH36_526g00006</name>
</gene>
<evidence type="ECO:0000313" key="2">
    <source>
        <dbReference type="EMBL" id="KAK2147955.1"/>
    </source>
</evidence>
<name>A0AAD9MWE6_9ANNE</name>
<dbReference type="Proteomes" id="UP001208570">
    <property type="component" value="Unassembled WGS sequence"/>
</dbReference>